<dbReference type="GO" id="GO:0004849">
    <property type="term" value="F:uridine kinase activity"/>
    <property type="evidence" value="ECO:0007669"/>
    <property type="project" value="UniProtKB-EC"/>
</dbReference>
<evidence type="ECO:0000313" key="11">
    <source>
        <dbReference type="Proteomes" id="UP000677054"/>
    </source>
</evidence>
<evidence type="ECO:0000256" key="1">
    <source>
        <dbReference type="ARBA" id="ARBA00004690"/>
    </source>
</evidence>
<evidence type="ECO:0000256" key="7">
    <source>
        <dbReference type="ARBA" id="ARBA00047436"/>
    </source>
</evidence>
<keyword evidence="6" id="KW-0418">Kinase</keyword>
<proteinExistence type="inferred from homology"/>
<evidence type="ECO:0000256" key="2">
    <source>
        <dbReference type="ARBA" id="ARBA00005408"/>
    </source>
</evidence>
<dbReference type="Proteomes" id="UP000677054">
    <property type="component" value="Unassembled WGS sequence"/>
</dbReference>
<keyword evidence="11" id="KW-1185">Reference proteome</keyword>
<dbReference type="EMBL" id="LR900288">
    <property type="protein sequence ID" value="CAD7245064.1"/>
    <property type="molecule type" value="Genomic_DNA"/>
</dbReference>
<sequence>MDGSPTHVSYERSKSASNIFEKKPFLIGVAGGTASGKSTVCRRIMEKLGQDEMDDTQRQVVCITQDSFYKELNSEDGLKARKGKYNFDHPDAMDFDLLLDTLQAILHGKKCQVPVYDYSTNSRLLVYFRILKGSCAPLYSRKKDEFITIHPADVVLLEGILVFYCKEIRDLFHMKLFVDTDSDTRLMRRVLRDVKERGRDLEHVLNQYLLFVKPSFENFCLPTKKFADVIIPRGADNSGKL</sequence>
<gene>
    <name evidence="10" type="ORF">DSTB1V02_LOCUS4942</name>
</gene>
<dbReference type="Pfam" id="PF00485">
    <property type="entry name" value="PRK"/>
    <property type="match status" value="1"/>
</dbReference>
<dbReference type="PRINTS" id="PR00988">
    <property type="entry name" value="URIDINKINASE"/>
</dbReference>
<accession>A0A7R9A3P4</accession>
<evidence type="ECO:0000256" key="3">
    <source>
        <dbReference type="ARBA" id="ARBA00012137"/>
    </source>
</evidence>
<evidence type="ECO:0000256" key="5">
    <source>
        <dbReference type="ARBA" id="ARBA00022741"/>
    </source>
</evidence>
<dbReference type="InterPro" id="IPR027417">
    <property type="entry name" value="P-loop_NTPase"/>
</dbReference>
<evidence type="ECO:0000256" key="6">
    <source>
        <dbReference type="ARBA" id="ARBA00022777"/>
    </source>
</evidence>
<keyword evidence="5" id="KW-0547">Nucleotide-binding</keyword>
<dbReference type="InterPro" id="IPR000764">
    <property type="entry name" value="Uridine_kinase-like"/>
</dbReference>
<dbReference type="EMBL" id="CAJPEV010000771">
    <property type="protein sequence ID" value="CAG0888391.1"/>
    <property type="molecule type" value="Genomic_DNA"/>
</dbReference>
<reference evidence="10" key="1">
    <citation type="submission" date="2020-11" db="EMBL/GenBank/DDBJ databases">
        <authorList>
            <person name="Tran Van P."/>
        </authorList>
    </citation>
    <scope>NUCLEOTIDE SEQUENCE</scope>
</reference>
<organism evidence="10">
    <name type="scientific">Darwinula stevensoni</name>
    <dbReference type="NCBI Taxonomy" id="69355"/>
    <lineage>
        <taxon>Eukaryota</taxon>
        <taxon>Metazoa</taxon>
        <taxon>Ecdysozoa</taxon>
        <taxon>Arthropoda</taxon>
        <taxon>Crustacea</taxon>
        <taxon>Oligostraca</taxon>
        <taxon>Ostracoda</taxon>
        <taxon>Podocopa</taxon>
        <taxon>Podocopida</taxon>
        <taxon>Darwinulocopina</taxon>
        <taxon>Darwinuloidea</taxon>
        <taxon>Darwinulidae</taxon>
        <taxon>Darwinula</taxon>
    </lineage>
</organism>
<dbReference type="GO" id="GO:0044206">
    <property type="term" value="P:UMP salvage"/>
    <property type="evidence" value="ECO:0007669"/>
    <property type="project" value="UniProtKB-UniPathway"/>
</dbReference>
<evidence type="ECO:0000313" key="10">
    <source>
        <dbReference type="EMBL" id="CAD7245064.1"/>
    </source>
</evidence>
<dbReference type="EC" id="2.7.1.48" evidence="3"/>
<name>A0A7R9A3P4_9CRUS</name>
<dbReference type="Gene3D" id="3.40.50.300">
    <property type="entry name" value="P-loop containing nucleotide triphosphate hydrolases"/>
    <property type="match status" value="1"/>
</dbReference>
<comment type="catalytic activity">
    <reaction evidence="8">
        <text>uridine + ATP = UMP + ADP + H(+)</text>
        <dbReference type="Rhea" id="RHEA:16825"/>
        <dbReference type="ChEBI" id="CHEBI:15378"/>
        <dbReference type="ChEBI" id="CHEBI:16704"/>
        <dbReference type="ChEBI" id="CHEBI:30616"/>
        <dbReference type="ChEBI" id="CHEBI:57865"/>
        <dbReference type="ChEBI" id="CHEBI:456216"/>
        <dbReference type="EC" id="2.7.1.48"/>
    </reaction>
</comment>
<dbReference type="InterPro" id="IPR006083">
    <property type="entry name" value="PRK/URK"/>
</dbReference>
<dbReference type="GO" id="GO:0044211">
    <property type="term" value="P:CTP salvage"/>
    <property type="evidence" value="ECO:0007669"/>
    <property type="project" value="UniProtKB-UniPathway"/>
</dbReference>
<keyword evidence="4" id="KW-0808">Transferase</keyword>
<dbReference type="UniPathway" id="UPA00579">
    <property type="reaction ID" value="UER00640"/>
</dbReference>
<dbReference type="OrthoDB" id="10257085at2759"/>
<comment type="pathway">
    <text evidence="1">Pyrimidine metabolism; UMP biosynthesis via salvage pathway; UMP from uridine: step 1/1.</text>
</comment>
<evidence type="ECO:0000256" key="8">
    <source>
        <dbReference type="ARBA" id="ARBA00048909"/>
    </source>
</evidence>
<comment type="similarity">
    <text evidence="2">Belongs to the uridine kinase family.</text>
</comment>
<feature type="domain" description="Phosphoribulokinase/uridine kinase" evidence="9">
    <location>
        <begin position="26"/>
        <end position="237"/>
    </location>
</feature>
<dbReference type="GO" id="GO:0005524">
    <property type="term" value="F:ATP binding"/>
    <property type="evidence" value="ECO:0007669"/>
    <property type="project" value="InterPro"/>
</dbReference>
<dbReference type="AlphaFoldDB" id="A0A7R9A3P4"/>
<evidence type="ECO:0000259" key="9">
    <source>
        <dbReference type="Pfam" id="PF00485"/>
    </source>
</evidence>
<dbReference type="PANTHER" id="PTHR10285">
    <property type="entry name" value="URIDINE KINASE"/>
    <property type="match status" value="1"/>
</dbReference>
<comment type="catalytic activity">
    <reaction evidence="7">
        <text>cytidine + ATP = CMP + ADP + H(+)</text>
        <dbReference type="Rhea" id="RHEA:24674"/>
        <dbReference type="ChEBI" id="CHEBI:15378"/>
        <dbReference type="ChEBI" id="CHEBI:17562"/>
        <dbReference type="ChEBI" id="CHEBI:30616"/>
        <dbReference type="ChEBI" id="CHEBI:60377"/>
        <dbReference type="ChEBI" id="CHEBI:456216"/>
        <dbReference type="EC" id="2.7.1.48"/>
    </reaction>
</comment>
<protein>
    <recommendedName>
        <fullName evidence="3">uridine/cytidine kinase</fullName>
        <ecNumber evidence="3">2.7.1.48</ecNumber>
    </recommendedName>
</protein>
<dbReference type="CDD" id="cd02023">
    <property type="entry name" value="UMPK"/>
    <property type="match status" value="1"/>
</dbReference>
<evidence type="ECO:0000256" key="4">
    <source>
        <dbReference type="ARBA" id="ARBA00022679"/>
    </source>
</evidence>
<dbReference type="SUPFAM" id="SSF52540">
    <property type="entry name" value="P-loop containing nucleoside triphosphate hydrolases"/>
    <property type="match status" value="1"/>
</dbReference>
<dbReference type="UniPathway" id="UPA00574">
    <property type="reaction ID" value="UER00637"/>
</dbReference>